<feature type="compositionally biased region" description="Basic residues" evidence="1">
    <location>
        <begin position="47"/>
        <end position="56"/>
    </location>
</feature>
<dbReference type="AlphaFoldDB" id="A0AAJ0B735"/>
<feature type="domain" description="Heterokaryon incompatibility" evidence="2">
    <location>
        <begin position="124"/>
        <end position="279"/>
    </location>
</feature>
<accession>A0AAJ0B735</accession>
<dbReference type="PANTHER" id="PTHR24148:SF73">
    <property type="entry name" value="HET DOMAIN PROTEIN (AFU_ORTHOLOGUE AFUA_8G01020)"/>
    <property type="match status" value="1"/>
</dbReference>
<evidence type="ECO:0000313" key="4">
    <source>
        <dbReference type="Proteomes" id="UP001239445"/>
    </source>
</evidence>
<dbReference type="InterPro" id="IPR052895">
    <property type="entry name" value="HetReg/Transcr_Mod"/>
</dbReference>
<gene>
    <name evidence="3" type="ORF">QBC47DRAFT_389198</name>
</gene>
<comment type="caution">
    <text evidence="3">The sequence shown here is derived from an EMBL/GenBank/DDBJ whole genome shotgun (WGS) entry which is preliminary data.</text>
</comment>
<proteinExistence type="predicted"/>
<evidence type="ECO:0000256" key="1">
    <source>
        <dbReference type="SAM" id="MobiDB-lite"/>
    </source>
</evidence>
<evidence type="ECO:0000313" key="3">
    <source>
        <dbReference type="EMBL" id="KAK1752747.1"/>
    </source>
</evidence>
<sequence length="731" mass="82418">MLDLPSVLAEVRRCEGAIRLPPETPTDVPPWADEDKYDAAGLPKTPRPTRRWKVRLNPRAPPVQRKQSLPPSSPTANLSKAEYRQLSTNREQPEFRLLRLLPGNELDPIKCELFHAKIDGNYDYDALSYCWGPPTIRSTVLCDGIPVSVTANLAAALSSFRLGDTQRVLWVDAICINQEDLHEKEHQVPLMGWIYRNASTVRIWLGNDPPDRPLAKALAILKSLNQLCAKFGWDLNFPYMIRHRLLGEYGLPDVADDAWRCIKQLVETPWFSRTWIIQEVVLARQAYLHSSDASLPWLEFSVGILALSPVFLSFRPDILPSVSSYAQTVQLILSYHKAGASSTNLNLLALLENHRVAQASDARDKVYAFLGLYEELTGQYCHGIVANYHCTPREAYIAAARNIIAQTRNLDILGVPRQPLDRRMSELPSWVPDWSAYDLASSLSYRTIDSVYLFHFDAASVSTTSAHAVFKGNTLELSGFCFDEVTKVGDLADIFLKEGCEPDSPKVSTPASAVQTASLFMNWLSISDSLVSGRKYPNGEDVFDAFIRTIFLDHFHGDYTMQQAAETYRRVYIPSCSLQGPWFGRDRMSSRTRYIHFQLSAAINLLGPSGLKSLANAAKRIESWVPIYAFHNMYRRQTTPKQAVTFRPDVFVDARTRTLCRRIFVTKSGYIGLGPRSSQEGDRVFLIRGCRTPLMLRPCGQEWELLGDSYVHGIMQGESFDENKCEPLTIA</sequence>
<dbReference type="Pfam" id="PF06985">
    <property type="entry name" value="HET"/>
    <property type="match status" value="1"/>
</dbReference>
<keyword evidence="4" id="KW-1185">Reference proteome</keyword>
<dbReference type="EMBL" id="MU839839">
    <property type="protein sequence ID" value="KAK1752747.1"/>
    <property type="molecule type" value="Genomic_DNA"/>
</dbReference>
<dbReference type="InterPro" id="IPR010730">
    <property type="entry name" value="HET"/>
</dbReference>
<reference evidence="3" key="1">
    <citation type="submission" date="2023-06" db="EMBL/GenBank/DDBJ databases">
        <title>Genome-scale phylogeny and comparative genomics of the fungal order Sordariales.</title>
        <authorList>
            <consortium name="Lawrence Berkeley National Laboratory"/>
            <person name="Hensen N."/>
            <person name="Bonometti L."/>
            <person name="Westerberg I."/>
            <person name="Brannstrom I.O."/>
            <person name="Guillou S."/>
            <person name="Cros-Aarteil S."/>
            <person name="Calhoun S."/>
            <person name="Haridas S."/>
            <person name="Kuo A."/>
            <person name="Mondo S."/>
            <person name="Pangilinan J."/>
            <person name="Riley R."/>
            <person name="Labutti K."/>
            <person name="Andreopoulos B."/>
            <person name="Lipzen A."/>
            <person name="Chen C."/>
            <person name="Yanf M."/>
            <person name="Daum C."/>
            <person name="Ng V."/>
            <person name="Clum A."/>
            <person name="Steindorff A."/>
            <person name="Ohm R."/>
            <person name="Martin F."/>
            <person name="Silar P."/>
            <person name="Natvig D."/>
            <person name="Lalanne C."/>
            <person name="Gautier V."/>
            <person name="Ament-Velasquez S.L."/>
            <person name="Kruys A."/>
            <person name="Hutchinson M.I."/>
            <person name="Powell A.J."/>
            <person name="Barry K."/>
            <person name="Miller A.N."/>
            <person name="Grigoriev I.V."/>
            <person name="Debuchy R."/>
            <person name="Gladieux P."/>
            <person name="Thoren M.H."/>
            <person name="Johannesson H."/>
        </authorList>
    </citation>
    <scope>NUCLEOTIDE SEQUENCE</scope>
    <source>
        <strain evidence="3">PSN4</strain>
    </source>
</reference>
<dbReference type="PANTHER" id="PTHR24148">
    <property type="entry name" value="ANKYRIN REPEAT DOMAIN-CONTAINING PROTEIN 39 HOMOLOG-RELATED"/>
    <property type="match status" value="1"/>
</dbReference>
<name>A0AAJ0B735_9PEZI</name>
<protein>
    <submittedName>
        <fullName evidence="3">Heterokaryon incompatibility protein-domain-containing protein</fullName>
    </submittedName>
</protein>
<evidence type="ECO:0000259" key="2">
    <source>
        <dbReference type="Pfam" id="PF06985"/>
    </source>
</evidence>
<dbReference type="Pfam" id="PF26639">
    <property type="entry name" value="Het-6_barrel"/>
    <property type="match status" value="1"/>
</dbReference>
<feature type="compositionally biased region" description="Polar residues" evidence="1">
    <location>
        <begin position="65"/>
        <end position="78"/>
    </location>
</feature>
<dbReference type="Proteomes" id="UP001239445">
    <property type="component" value="Unassembled WGS sequence"/>
</dbReference>
<organism evidence="3 4">
    <name type="scientific">Echria macrotheca</name>
    <dbReference type="NCBI Taxonomy" id="438768"/>
    <lineage>
        <taxon>Eukaryota</taxon>
        <taxon>Fungi</taxon>
        <taxon>Dikarya</taxon>
        <taxon>Ascomycota</taxon>
        <taxon>Pezizomycotina</taxon>
        <taxon>Sordariomycetes</taxon>
        <taxon>Sordariomycetidae</taxon>
        <taxon>Sordariales</taxon>
        <taxon>Schizotheciaceae</taxon>
        <taxon>Echria</taxon>
    </lineage>
</organism>
<feature type="region of interest" description="Disordered" evidence="1">
    <location>
        <begin position="20"/>
        <end position="78"/>
    </location>
</feature>